<dbReference type="Gene3D" id="1.10.10.60">
    <property type="entry name" value="Homeodomain-like"/>
    <property type="match status" value="1"/>
</dbReference>
<proteinExistence type="predicted"/>
<keyword evidence="7" id="KW-1185">Reference proteome</keyword>
<comment type="caution">
    <text evidence="6">The sequence shown here is derived from an EMBL/GenBank/DDBJ whole genome shotgun (WGS) entry which is preliminary data.</text>
</comment>
<dbReference type="OrthoDB" id="9814703at2"/>
<dbReference type="PANTHER" id="PTHR47506">
    <property type="entry name" value="TRANSCRIPTIONAL REGULATORY PROTEIN"/>
    <property type="match status" value="1"/>
</dbReference>
<dbReference type="Pfam" id="PF00440">
    <property type="entry name" value="TetR_N"/>
    <property type="match status" value="1"/>
</dbReference>
<dbReference type="InterPro" id="IPR001647">
    <property type="entry name" value="HTH_TetR"/>
</dbReference>
<dbReference type="PROSITE" id="PS50977">
    <property type="entry name" value="HTH_TETR_2"/>
    <property type="match status" value="1"/>
</dbReference>
<gene>
    <name evidence="6" type="ORF">CBF29_09940</name>
</gene>
<evidence type="ECO:0000313" key="7">
    <source>
        <dbReference type="Proteomes" id="UP000287605"/>
    </source>
</evidence>
<dbReference type="Gene3D" id="1.10.357.10">
    <property type="entry name" value="Tetracycline Repressor, domain 2"/>
    <property type="match status" value="1"/>
</dbReference>
<dbReference type="Proteomes" id="UP000287605">
    <property type="component" value="Unassembled WGS sequence"/>
</dbReference>
<evidence type="ECO:0000313" key="6">
    <source>
        <dbReference type="EMBL" id="RSU10323.1"/>
    </source>
</evidence>
<sequence length="199" mass="23358">MSQKTSGKIREEKRKMILEKSRKVFGQKGYSNVTMKDIVDACQISRGGLYLYFSSIEELFQEVVIDQSKKKFNIINQMVEENQPFDKILSLYLELQKNRLLNIDDVILVATYEYYRSHQTEEQIQFQHSYVSYLKEIIYNVLALGVKQKAITNQNIDEIADTFIFLLEGMSVFRTFNQLSEIQITQQLNLLETLLEKSN</sequence>
<dbReference type="SUPFAM" id="SSF48498">
    <property type="entry name" value="Tetracyclin repressor-like, C-terminal domain"/>
    <property type="match status" value="1"/>
</dbReference>
<protein>
    <recommendedName>
        <fullName evidence="5">HTH tetR-type domain-containing protein</fullName>
    </recommendedName>
</protein>
<evidence type="ECO:0000256" key="3">
    <source>
        <dbReference type="ARBA" id="ARBA00023163"/>
    </source>
</evidence>
<dbReference type="EMBL" id="NGKA01000015">
    <property type="protein sequence ID" value="RSU10323.1"/>
    <property type="molecule type" value="Genomic_DNA"/>
</dbReference>
<dbReference type="InterPro" id="IPR009057">
    <property type="entry name" value="Homeodomain-like_sf"/>
</dbReference>
<evidence type="ECO:0000256" key="2">
    <source>
        <dbReference type="ARBA" id="ARBA00023125"/>
    </source>
</evidence>
<dbReference type="InterPro" id="IPR036271">
    <property type="entry name" value="Tet_transcr_reg_TetR-rel_C_sf"/>
</dbReference>
<dbReference type="SUPFAM" id="SSF46689">
    <property type="entry name" value="Homeodomain-like"/>
    <property type="match status" value="1"/>
</dbReference>
<evidence type="ECO:0000259" key="5">
    <source>
        <dbReference type="PROSITE" id="PS50977"/>
    </source>
</evidence>
<name>A0A430AQS0_9ENTE</name>
<keyword evidence="1" id="KW-0805">Transcription regulation</keyword>
<organism evidence="6 7">
    <name type="scientific">Vagococcus elongatus</name>
    <dbReference type="NCBI Taxonomy" id="180344"/>
    <lineage>
        <taxon>Bacteria</taxon>
        <taxon>Bacillati</taxon>
        <taxon>Bacillota</taxon>
        <taxon>Bacilli</taxon>
        <taxon>Lactobacillales</taxon>
        <taxon>Enterococcaceae</taxon>
        <taxon>Vagococcus</taxon>
    </lineage>
</organism>
<dbReference type="GO" id="GO:0003677">
    <property type="term" value="F:DNA binding"/>
    <property type="evidence" value="ECO:0007669"/>
    <property type="project" value="UniProtKB-UniRule"/>
</dbReference>
<dbReference type="RefSeq" id="WP_126809569.1">
    <property type="nucleotide sequence ID" value="NZ_NGKA01000015.1"/>
</dbReference>
<evidence type="ECO:0000256" key="4">
    <source>
        <dbReference type="PROSITE-ProRule" id="PRU00335"/>
    </source>
</evidence>
<evidence type="ECO:0000256" key="1">
    <source>
        <dbReference type="ARBA" id="ARBA00023015"/>
    </source>
</evidence>
<feature type="domain" description="HTH tetR-type" evidence="5">
    <location>
        <begin position="11"/>
        <end position="71"/>
    </location>
</feature>
<keyword evidence="2 4" id="KW-0238">DNA-binding</keyword>
<dbReference type="PANTHER" id="PTHR47506:SF6">
    <property type="entry name" value="HTH-TYPE TRANSCRIPTIONAL REPRESSOR NEMR"/>
    <property type="match status" value="1"/>
</dbReference>
<keyword evidence="3" id="KW-0804">Transcription</keyword>
<feature type="DNA-binding region" description="H-T-H motif" evidence="4">
    <location>
        <begin position="34"/>
        <end position="53"/>
    </location>
</feature>
<dbReference type="AlphaFoldDB" id="A0A430AQS0"/>
<accession>A0A430AQS0</accession>
<reference evidence="6 7" key="1">
    <citation type="submission" date="2017-05" db="EMBL/GenBank/DDBJ databases">
        <title>Vagococcus spp. assemblies.</title>
        <authorList>
            <person name="Gulvik C.A."/>
        </authorList>
    </citation>
    <scope>NUCLEOTIDE SEQUENCE [LARGE SCALE GENOMIC DNA]</scope>
    <source>
        <strain evidence="6 7">CCUG 51432</strain>
    </source>
</reference>
<dbReference type="PRINTS" id="PR00455">
    <property type="entry name" value="HTHTETR"/>
</dbReference>